<evidence type="ECO:0000256" key="7">
    <source>
        <dbReference type="ARBA" id="ARBA00022833"/>
    </source>
</evidence>
<dbReference type="InterPro" id="IPR000253">
    <property type="entry name" value="FHA_dom"/>
</dbReference>
<dbReference type="SUPFAM" id="SSF49879">
    <property type="entry name" value="SMAD/FHA domain"/>
    <property type="match status" value="1"/>
</dbReference>
<keyword evidence="10 13" id="KW-0472">Membrane</keyword>
<feature type="transmembrane region" description="Helical" evidence="13">
    <location>
        <begin position="1049"/>
        <end position="1071"/>
    </location>
</feature>
<dbReference type="SMART" id="SM00184">
    <property type="entry name" value="RING"/>
    <property type="match status" value="1"/>
</dbReference>
<feature type="compositionally biased region" description="Acidic residues" evidence="12">
    <location>
        <begin position="529"/>
        <end position="538"/>
    </location>
</feature>
<dbReference type="PROSITE" id="PS50089">
    <property type="entry name" value="ZF_RING_2"/>
    <property type="match status" value="1"/>
</dbReference>
<dbReference type="Pfam" id="PF04547">
    <property type="entry name" value="Anoctamin"/>
    <property type="match status" value="1"/>
</dbReference>
<dbReference type="InterPro" id="IPR011992">
    <property type="entry name" value="EF-hand-dom_pair"/>
</dbReference>
<dbReference type="InterPro" id="IPR007632">
    <property type="entry name" value="Anoctamin"/>
</dbReference>
<evidence type="ECO:0000256" key="8">
    <source>
        <dbReference type="ARBA" id="ARBA00022837"/>
    </source>
</evidence>
<keyword evidence="17" id="KW-1185">Reference proteome</keyword>
<evidence type="ECO:0000256" key="11">
    <source>
        <dbReference type="PROSITE-ProRule" id="PRU00175"/>
    </source>
</evidence>
<dbReference type="GO" id="GO:0008270">
    <property type="term" value="F:zinc ion binding"/>
    <property type="evidence" value="ECO:0007669"/>
    <property type="project" value="UniProtKB-KW"/>
</dbReference>
<dbReference type="Pfam" id="PF06522">
    <property type="entry name" value="B12D"/>
    <property type="match status" value="1"/>
</dbReference>
<evidence type="ECO:0000256" key="3">
    <source>
        <dbReference type="ARBA" id="ARBA00017908"/>
    </source>
</evidence>
<evidence type="ECO:0000256" key="13">
    <source>
        <dbReference type="SAM" id="Phobius"/>
    </source>
</evidence>
<evidence type="ECO:0000256" key="5">
    <source>
        <dbReference type="ARBA" id="ARBA00022723"/>
    </source>
</evidence>
<dbReference type="InterPro" id="IPR013083">
    <property type="entry name" value="Znf_RING/FYVE/PHD"/>
</dbReference>
<dbReference type="Pfam" id="PF00498">
    <property type="entry name" value="FHA"/>
    <property type="match status" value="1"/>
</dbReference>
<name>A0A1V9Z2Q0_9STRA</name>
<dbReference type="InterPro" id="IPR001841">
    <property type="entry name" value="Znf_RING"/>
</dbReference>
<dbReference type="PANTHER" id="PTHR12308">
    <property type="entry name" value="ANOCTAMIN"/>
    <property type="match status" value="1"/>
</dbReference>
<dbReference type="PROSITE" id="PS00518">
    <property type="entry name" value="ZF_RING_1"/>
    <property type="match status" value="1"/>
</dbReference>
<gene>
    <name evidence="16" type="ORF">THRCLA_08740</name>
</gene>
<dbReference type="InterPro" id="IPR008984">
    <property type="entry name" value="SMAD_FHA_dom_sf"/>
</dbReference>
<evidence type="ECO:0000256" key="10">
    <source>
        <dbReference type="ARBA" id="ARBA00023136"/>
    </source>
</evidence>
<dbReference type="OrthoDB" id="296386at2759"/>
<evidence type="ECO:0000256" key="6">
    <source>
        <dbReference type="ARBA" id="ARBA00022771"/>
    </source>
</evidence>
<feature type="transmembrane region" description="Helical" evidence="13">
    <location>
        <begin position="1158"/>
        <end position="1181"/>
    </location>
</feature>
<feature type="transmembrane region" description="Helical" evidence="13">
    <location>
        <begin position="982"/>
        <end position="1002"/>
    </location>
</feature>
<accession>A0A1V9Z2Q0</accession>
<evidence type="ECO:0000313" key="17">
    <source>
        <dbReference type="Proteomes" id="UP000243217"/>
    </source>
</evidence>
<feature type="compositionally biased region" description="Polar residues" evidence="12">
    <location>
        <begin position="432"/>
        <end position="444"/>
    </location>
</feature>
<evidence type="ECO:0000313" key="16">
    <source>
        <dbReference type="EMBL" id="OQR92289.1"/>
    </source>
</evidence>
<dbReference type="SMART" id="SM00240">
    <property type="entry name" value="FHA"/>
    <property type="match status" value="1"/>
</dbReference>
<dbReference type="Gene3D" id="3.30.40.10">
    <property type="entry name" value="Zinc/RING finger domain, C3HC4 (zinc finger)"/>
    <property type="match status" value="1"/>
</dbReference>
<dbReference type="PANTHER" id="PTHR12308:SF73">
    <property type="entry name" value="ANOCTAMIN"/>
    <property type="match status" value="1"/>
</dbReference>
<feature type="transmembrane region" description="Helical" evidence="13">
    <location>
        <begin position="903"/>
        <end position="926"/>
    </location>
</feature>
<feature type="transmembrane region" description="Helical" evidence="13">
    <location>
        <begin position="1507"/>
        <end position="1524"/>
    </location>
</feature>
<keyword evidence="8" id="KW-0106">Calcium</keyword>
<comment type="similarity">
    <text evidence="2">Belongs to the CHFR family.</text>
</comment>
<dbReference type="Proteomes" id="UP000243217">
    <property type="component" value="Unassembled WGS sequence"/>
</dbReference>
<feature type="domain" description="FHA" evidence="14">
    <location>
        <begin position="30"/>
        <end position="88"/>
    </location>
</feature>
<feature type="compositionally biased region" description="Acidic residues" evidence="12">
    <location>
        <begin position="448"/>
        <end position="464"/>
    </location>
</feature>
<feature type="transmembrane region" description="Helical" evidence="13">
    <location>
        <begin position="864"/>
        <end position="891"/>
    </location>
</feature>
<dbReference type="PROSITE" id="PS00018">
    <property type="entry name" value="EF_HAND_1"/>
    <property type="match status" value="1"/>
</dbReference>
<feature type="transmembrane region" description="Helical" evidence="13">
    <location>
        <begin position="1099"/>
        <end position="1120"/>
    </location>
</feature>
<evidence type="ECO:0000259" key="14">
    <source>
        <dbReference type="PROSITE" id="PS50006"/>
    </source>
</evidence>
<dbReference type="PROSITE" id="PS50006">
    <property type="entry name" value="FHA_DOMAIN"/>
    <property type="match status" value="1"/>
</dbReference>
<evidence type="ECO:0000256" key="9">
    <source>
        <dbReference type="ARBA" id="ARBA00022989"/>
    </source>
</evidence>
<comment type="subcellular location">
    <subcellularLocation>
        <location evidence="1">Membrane</location>
        <topology evidence="1">Multi-pass membrane protein</topology>
    </subcellularLocation>
</comment>
<comment type="caution">
    <text evidence="16">The sequence shown here is derived from an EMBL/GenBank/DDBJ whole genome shotgun (WGS) entry which is preliminary data.</text>
</comment>
<dbReference type="Gene3D" id="2.60.200.20">
    <property type="match status" value="1"/>
</dbReference>
<evidence type="ECO:0000256" key="4">
    <source>
        <dbReference type="ARBA" id="ARBA00022692"/>
    </source>
</evidence>
<feature type="region of interest" description="Disordered" evidence="12">
    <location>
        <begin position="432"/>
        <end position="484"/>
    </location>
</feature>
<feature type="domain" description="RING-type" evidence="15">
    <location>
        <begin position="187"/>
        <end position="225"/>
    </location>
</feature>
<keyword evidence="6 11" id="KW-0863">Zinc-finger</keyword>
<dbReference type="InterPro" id="IPR017907">
    <property type="entry name" value="Znf_RING_CS"/>
</dbReference>
<dbReference type="InterPro" id="IPR049452">
    <property type="entry name" value="Anoctamin_TM"/>
</dbReference>
<keyword evidence="5" id="KW-0479">Metal-binding</keyword>
<dbReference type="SUPFAM" id="SSF57850">
    <property type="entry name" value="RING/U-box"/>
    <property type="match status" value="1"/>
</dbReference>
<evidence type="ECO:0000259" key="15">
    <source>
        <dbReference type="PROSITE" id="PS50089"/>
    </source>
</evidence>
<evidence type="ECO:0000256" key="12">
    <source>
        <dbReference type="SAM" id="MobiDB-lite"/>
    </source>
</evidence>
<dbReference type="SUPFAM" id="SSF47473">
    <property type="entry name" value="EF-hand"/>
    <property type="match status" value="1"/>
</dbReference>
<evidence type="ECO:0000256" key="2">
    <source>
        <dbReference type="ARBA" id="ARBA00005797"/>
    </source>
</evidence>
<dbReference type="GO" id="GO:0005254">
    <property type="term" value="F:chloride channel activity"/>
    <property type="evidence" value="ECO:0007669"/>
    <property type="project" value="TreeGrafter"/>
</dbReference>
<dbReference type="CDD" id="cd00060">
    <property type="entry name" value="FHA"/>
    <property type="match status" value="1"/>
</dbReference>
<keyword evidence="4 13" id="KW-0812">Transmembrane</keyword>
<organism evidence="16 17">
    <name type="scientific">Thraustotheca clavata</name>
    <dbReference type="NCBI Taxonomy" id="74557"/>
    <lineage>
        <taxon>Eukaryota</taxon>
        <taxon>Sar</taxon>
        <taxon>Stramenopiles</taxon>
        <taxon>Oomycota</taxon>
        <taxon>Saprolegniomycetes</taxon>
        <taxon>Saprolegniales</taxon>
        <taxon>Achlyaceae</taxon>
        <taxon>Thraustotheca</taxon>
    </lineage>
</organism>
<keyword evidence="7" id="KW-0862">Zinc</keyword>
<keyword evidence="9 13" id="KW-1133">Transmembrane helix</keyword>
<protein>
    <recommendedName>
        <fullName evidence="3">E3 ubiquitin-protein ligase CHFR</fullName>
    </recommendedName>
</protein>
<feature type="transmembrane region" description="Helical" evidence="13">
    <location>
        <begin position="1324"/>
        <end position="1351"/>
    </location>
</feature>
<dbReference type="EMBL" id="JNBS01002340">
    <property type="protein sequence ID" value="OQR92289.1"/>
    <property type="molecule type" value="Genomic_DNA"/>
</dbReference>
<dbReference type="GO" id="GO:0016020">
    <property type="term" value="C:membrane"/>
    <property type="evidence" value="ECO:0007669"/>
    <property type="project" value="UniProtKB-SubCell"/>
</dbReference>
<feature type="transmembrane region" description="Helical" evidence="13">
    <location>
        <begin position="1398"/>
        <end position="1415"/>
    </location>
</feature>
<dbReference type="InterPro" id="IPR010530">
    <property type="entry name" value="B12D"/>
</dbReference>
<evidence type="ECO:0000256" key="1">
    <source>
        <dbReference type="ARBA" id="ARBA00004141"/>
    </source>
</evidence>
<dbReference type="Pfam" id="PF13639">
    <property type="entry name" value="zf-RING_2"/>
    <property type="match status" value="1"/>
</dbReference>
<feature type="transmembrane region" description="Helical" evidence="13">
    <location>
        <begin position="1628"/>
        <end position="1651"/>
    </location>
</feature>
<dbReference type="InterPro" id="IPR018247">
    <property type="entry name" value="EF_Hand_1_Ca_BS"/>
</dbReference>
<sequence length="1701" mass="194886">MEMTMEMMTPMDKKIVSSNSTQLVFEQTSIVIGRSRECELSLSSESELSCSVSKKHVKIYPCVFGQEVRWFLKDLDSKHGTSVNGDEVKRGTSIELFSGDVIVLAKFVGDAHEIKCYLEGHGNSKIVLETKISLNKNALPMVQASTSILSSSEKRKHIKDKREFSIKKRFRALENQDKNCGLSPLKCPVCFEYFIESMTLSCSHTFCSCCLQHWLLKSLSCPTCRVQVSLLPVRTRTIDDLCLQLVDPSNPTWIARQETYKAELDANHRKALKIRRHFLELMDQAWPSIWNVWHNARDREAFVSKLSTATGVVRLAWCEAVGLSEVSIATQSSIKLLNALCNILPHTSFSGLDHADMKHRLRFGYQSTPVSTHSPNLQRLLDSIDRKTKTELFSDALDTCGNELFQGHESWRDQLLIKACRLDPSFVTTITDLARPNGTSNSPLILSGEDEEDEAEEDDEDDDGTSSVEVVQEEEEPSHSGDDELNLRCATLLMPTFAFPRLGRHRGSAEGSNTAIETSDGSTTHGNEQDEDEGEFEDLGTPPTLPVQKHPRPSSWDVRRKTLVTDIGDNGVASLRYTSLKHQNGPHLPGDAPSSPFSFRKFLHRRGNEEHLQELSTARRRNVHPIDAHHGDAPIARYLQEQQRYTFAIILRNTCQVRDHLRQKKSLRSFAYPDLTVQVAQLHQKICKRLVQAGVGLILLDNDSRLEDRDFNMTPQMKQFAHTDNICILIDPYKDKDLLAEEFKREKDEWAIKQGKASSRLSENSHLSNDLTFSPALELQLTQNIIMNALKEYDTEAWVLDMQNSLSVHDVIEMIFPLHDRVFNEEFFAEYRKRTFEINISKATRGNSERWAIEELRFHFGERVAFLFAFMHIYSKLLLPMMMIFVIYYLALRFLPGPVWMQYIQGLAVVAFLASAIWAPTFLVMWHRETQLLVEKWNIGNDIKNKESAFDVNDENPLFRYTWQLNPVTNKMDKMPIARKKTMIQAVMFGFVGASIVLQSLFTLPFIQWYVFAKTVATCDECLTKPSNVCITMITCFQSPTSALGTDRWFYILLQGAALGLLIDIVFFELFNWLSAKFVEWENYTLKSEYEDRLIQRRFLFVWMNWFFWFLFLAFVYLPFGEQAITYLQSNNPNVPEFIRTIFGPIQWNASVLTLDTLFVTPLVITQVLNMLMETVIPYLVRKCRGKPIHFRNTCLRDMSDKAASWFCTSGLALTNTTTNKSAKELSQAISVSTRFFIPVMFFSDDSNGYTAYNIIAESKLTEFDPTFDYLDAAIQFSYVVMFTVVWPLLPLPAFLNNVLEVRGDAFRLLFVNRRPMPRRDVSIGEWATALSYANIIGITVVAGLIAVYHFPYFVTDCNFEFSDAVMVPMQSIPWKMAINNATCGTDIHKQSWVMPQVIVFVLLEHLAFCLRYLVLQFDRKPSRIGNASYQRLKQIESLEVSKSAYAEQFECLRQMRLVFDKYDVNRTDHISSPEVLQLFVSEWVGKPPSSMLSADLLFQYMDKNQLGYVSFSTVCLLLIHVHHDRFLSRLLGISDWMEDFQSAGIQAADYDGIKLSQEWGSVVSNAKSTYDISMYFIETRRNVSIKFVLSTMMCNDSIKYVVERIKDTMAHRAKATTFAQAWLKDTAAYPIIGVIAGACLLSAGASVRYLTKCPHVHWNKENRMSPIRDNVNETKWNSHRDPIRLLSENRINSFQEKSKQ</sequence>
<feature type="compositionally biased region" description="Polar residues" evidence="12">
    <location>
        <begin position="510"/>
        <end position="526"/>
    </location>
</feature>
<proteinExistence type="inferred from homology"/>
<reference evidence="16 17" key="1">
    <citation type="journal article" date="2014" name="Genome Biol. Evol.">
        <title>The secreted proteins of Achlya hypogyna and Thraustotheca clavata identify the ancestral oomycete secretome and reveal gene acquisitions by horizontal gene transfer.</title>
        <authorList>
            <person name="Misner I."/>
            <person name="Blouin N."/>
            <person name="Leonard G."/>
            <person name="Richards T.A."/>
            <person name="Lane C.E."/>
        </authorList>
    </citation>
    <scope>NUCLEOTIDE SEQUENCE [LARGE SCALE GENOMIC DNA]</scope>
    <source>
        <strain evidence="16 17">ATCC 34112</strain>
    </source>
</reference>
<feature type="region of interest" description="Disordered" evidence="12">
    <location>
        <begin position="503"/>
        <end position="556"/>
    </location>
</feature>